<dbReference type="AlphaFoldDB" id="M3I262"/>
<feature type="non-terminal residue" evidence="1">
    <location>
        <position position="51"/>
    </location>
</feature>
<proteinExistence type="predicted"/>
<organism evidence="1 2">
    <name type="scientific">Leptospira interrogans serovar Copenhageni str. LT2050</name>
    <dbReference type="NCBI Taxonomy" id="1001598"/>
    <lineage>
        <taxon>Bacteria</taxon>
        <taxon>Pseudomonadati</taxon>
        <taxon>Spirochaetota</taxon>
        <taxon>Spirochaetia</taxon>
        <taxon>Leptospirales</taxon>
        <taxon>Leptospiraceae</taxon>
        <taxon>Leptospira</taxon>
    </lineage>
</organism>
<name>M3I262_LEPIT</name>
<dbReference type="Proteomes" id="UP000011778">
    <property type="component" value="Unassembled WGS sequence"/>
</dbReference>
<sequence length="51" mass="5801">MPKNARSILGIDSNFGKTIFDRMHIMFVRRMGIEKKMANLGCSFNLISPNV</sequence>
<reference evidence="1 2" key="1">
    <citation type="submission" date="2013-02" db="EMBL/GenBank/DDBJ databases">
        <authorList>
            <person name="Harkins D.M."/>
            <person name="Durkin A.S."/>
            <person name="Brinkac L.M."/>
            <person name="Haft D.H."/>
            <person name="Selengut J.D."/>
            <person name="Sanka R."/>
            <person name="DePew J."/>
            <person name="Purushe J."/>
            <person name="Tulsiani S.M."/>
            <person name="Graham G.C."/>
            <person name="Burns M.-A."/>
            <person name="Dohnt M.F."/>
            <person name="Smythe L.D."/>
            <person name="McKay D.B."/>
            <person name="Craig S.B."/>
            <person name="Vinetz J.M."/>
            <person name="Sutton G.G."/>
            <person name="Nierman W.C."/>
            <person name="Fouts D.E."/>
        </authorList>
    </citation>
    <scope>NUCLEOTIDE SEQUENCE [LARGE SCALE GENOMIC DNA]</scope>
    <source>
        <strain evidence="1 2">LT2050</strain>
    </source>
</reference>
<evidence type="ECO:0000313" key="1">
    <source>
        <dbReference type="EMBL" id="EMG24171.1"/>
    </source>
</evidence>
<dbReference type="EMBL" id="AFMD02000018">
    <property type="protein sequence ID" value="EMG24171.1"/>
    <property type="molecule type" value="Genomic_DNA"/>
</dbReference>
<gene>
    <name evidence="1" type="ORF">LEP1GSC150_3879</name>
</gene>
<accession>M3I262</accession>
<protein>
    <submittedName>
        <fullName evidence="1">Uncharacterized protein</fullName>
    </submittedName>
</protein>
<evidence type="ECO:0000313" key="2">
    <source>
        <dbReference type="Proteomes" id="UP000011778"/>
    </source>
</evidence>
<comment type="caution">
    <text evidence="1">The sequence shown here is derived from an EMBL/GenBank/DDBJ whole genome shotgun (WGS) entry which is preliminary data.</text>
</comment>